<dbReference type="EMBL" id="CP001032">
    <property type="protein sequence ID" value="ACB74161.1"/>
    <property type="molecule type" value="Genomic_DNA"/>
</dbReference>
<organism evidence="3 4">
    <name type="scientific">Opitutus terrae (strain DSM 11246 / JCM 15787 / PB90-1)</name>
    <dbReference type="NCBI Taxonomy" id="452637"/>
    <lineage>
        <taxon>Bacteria</taxon>
        <taxon>Pseudomonadati</taxon>
        <taxon>Verrucomicrobiota</taxon>
        <taxon>Opitutia</taxon>
        <taxon>Opitutales</taxon>
        <taxon>Opitutaceae</taxon>
        <taxon>Opitutus</taxon>
    </lineage>
</organism>
<dbReference type="eggNOG" id="COG1918">
    <property type="taxonomic scope" value="Bacteria"/>
</dbReference>
<accession>B1ZWN4</accession>
<dbReference type="HOGENOM" id="CLU_2554970_0_0_0"/>
<keyword evidence="1" id="KW-0408">Iron</keyword>
<dbReference type="STRING" id="452637.Oter_0873"/>
<sequence>MHRTSAALLPLCQLPAGSIGLIRQLAGNAAFCQRVREMGFGESASVTKISGSGTILCQINGTRMALSHDAAKNILVEQVRRR</sequence>
<dbReference type="OrthoDB" id="197154at2"/>
<dbReference type="GO" id="GO:0046914">
    <property type="term" value="F:transition metal ion binding"/>
    <property type="evidence" value="ECO:0007669"/>
    <property type="project" value="InterPro"/>
</dbReference>
<dbReference type="Proteomes" id="UP000007013">
    <property type="component" value="Chromosome"/>
</dbReference>
<dbReference type="Pfam" id="PF04023">
    <property type="entry name" value="FeoA"/>
    <property type="match status" value="1"/>
</dbReference>
<gene>
    <name evidence="3" type="ordered locus">Oter_0873</name>
</gene>
<proteinExistence type="predicted"/>
<dbReference type="InterPro" id="IPR007167">
    <property type="entry name" value="Fe-transptr_FeoA-like"/>
</dbReference>
<reference evidence="3 4" key="1">
    <citation type="journal article" date="2011" name="J. Bacteriol.">
        <title>Genome sequence of the verrucomicrobium Opitutus terrae PB90-1, an abundant inhabitant of rice paddy soil ecosystems.</title>
        <authorList>
            <person name="van Passel M.W."/>
            <person name="Kant R."/>
            <person name="Palva A."/>
            <person name="Copeland A."/>
            <person name="Lucas S."/>
            <person name="Lapidus A."/>
            <person name="Glavina del Rio T."/>
            <person name="Pitluck S."/>
            <person name="Goltsman E."/>
            <person name="Clum A."/>
            <person name="Sun H."/>
            <person name="Schmutz J."/>
            <person name="Larimer F.W."/>
            <person name="Land M.L."/>
            <person name="Hauser L."/>
            <person name="Kyrpides N."/>
            <person name="Mikhailova N."/>
            <person name="Richardson P.P."/>
            <person name="Janssen P.H."/>
            <person name="de Vos W.M."/>
            <person name="Smidt H."/>
        </authorList>
    </citation>
    <scope>NUCLEOTIDE SEQUENCE [LARGE SCALE GENOMIC DNA]</scope>
    <source>
        <strain evidence="4">DSM 11246 / JCM 15787 / PB90-1</strain>
    </source>
</reference>
<dbReference type="RefSeq" id="WP_012373699.1">
    <property type="nucleotide sequence ID" value="NC_010571.1"/>
</dbReference>
<evidence type="ECO:0000313" key="3">
    <source>
        <dbReference type="EMBL" id="ACB74161.1"/>
    </source>
</evidence>
<feature type="domain" description="Ferrous iron transporter FeoA-like" evidence="2">
    <location>
        <begin position="9"/>
        <end position="78"/>
    </location>
</feature>
<protein>
    <submittedName>
        <fullName evidence="3">FeoA family protein</fullName>
    </submittedName>
</protein>
<dbReference type="KEGG" id="ote:Oter_0873"/>
<evidence type="ECO:0000259" key="2">
    <source>
        <dbReference type="SMART" id="SM00899"/>
    </source>
</evidence>
<dbReference type="InterPro" id="IPR038157">
    <property type="entry name" value="FeoA_core_dom"/>
</dbReference>
<dbReference type="SMART" id="SM00899">
    <property type="entry name" value="FeoA"/>
    <property type="match status" value="1"/>
</dbReference>
<keyword evidence="4" id="KW-1185">Reference proteome</keyword>
<evidence type="ECO:0000256" key="1">
    <source>
        <dbReference type="ARBA" id="ARBA00023004"/>
    </source>
</evidence>
<dbReference type="SUPFAM" id="SSF50037">
    <property type="entry name" value="C-terminal domain of transcriptional repressors"/>
    <property type="match status" value="1"/>
</dbReference>
<dbReference type="Gene3D" id="2.30.30.90">
    <property type="match status" value="1"/>
</dbReference>
<name>B1ZWN4_OPITP</name>
<evidence type="ECO:0000313" key="4">
    <source>
        <dbReference type="Proteomes" id="UP000007013"/>
    </source>
</evidence>
<dbReference type="AlphaFoldDB" id="B1ZWN4"/>
<dbReference type="InterPro" id="IPR008988">
    <property type="entry name" value="Transcriptional_repressor_C"/>
</dbReference>